<gene>
    <name evidence="1" type="ORF">Slati_4611000</name>
</gene>
<dbReference type="AlphaFoldDB" id="A0AAW2RP65"/>
<dbReference type="EMBL" id="JACGWN010000275">
    <property type="protein sequence ID" value="KAL0381883.1"/>
    <property type="molecule type" value="Genomic_DNA"/>
</dbReference>
<reference evidence="1" key="1">
    <citation type="submission" date="2020-06" db="EMBL/GenBank/DDBJ databases">
        <authorList>
            <person name="Li T."/>
            <person name="Hu X."/>
            <person name="Zhang T."/>
            <person name="Song X."/>
            <person name="Zhang H."/>
            <person name="Dai N."/>
            <person name="Sheng W."/>
            <person name="Hou X."/>
            <person name="Wei L."/>
        </authorList>
    </citation>
    <scope>NUCLEOTIDE SEQUENCE</scope>
    <source>
        <strain evidence="1">KEN1</strain>
        <tissue evidence="1">Leaf</tissue>
    </source>
</reference>
<dbReference type="Pfam" id="PF08284">
    <property type="entry name" value="RVP_2"/>
    <property type="match status" value="1"/>
</dbReference>
<comment type="caution">
    <text evidence="1">The sequence shown here is derived from an EMBL/GenBank/DDBJ whole genome shotgun (WGS) entry which is preliminary data.</text>
</comment>
<dbReference type="InterPro" id="IPR032567">
    <property type="entry name" value="RTL1-rel"/>
</dbReference>
<reference evidence="1" key="2">
    <citation type="journal article" date="2024" name="Plant">
        <title>Genomic evolution and insights into agronomic trait innovations of Sesamum species.</title>
        <authorList>
            <person name="Miao H."/>
            <person name="Wang L."/>
            <person name="Qu L."/>
            <person name="Liu H."/>
            <person name="Sun Y."/>
            <person name="Le M."/>
            <person name="Wang Q."/>
            <person name="Wei S."/>
            <person name="Zheng Y."/>
            <person name="Lin W."/>
            <person name="Duan Y."/>
            <person name="Cao H."/>
            <person name="Xiong S."/>
            <person name="Wang X."/>
            <person name="Wei L."/>
            <person name="Li C."/>
            <person name="Ma Q."/>
            <person name="Ju M."/>
            <person name="Zhao R."/>
            <person name="Li G."/>
            <person name="Mu C."/>
            <person name="Tian Q."/>
            <person name="Mei H."/>
            <person name="Zhang T."/>
            <person name="Gao T."/>
            <person name="Zhang H."/>
        </authorList>
    </citation>
    <scope>NUCLEOTIDE SEQUENCE</scope>
    <source>
        <strain evidence="1">KEN1</strain>
    </source>
</reference>
<accession>A0AAW2RP65</accession>
<name>A0AAW2RP65_9LAMI</name>
<sequence length="264" mass="29292">ALVHREVGIEAEEWVRLAGLLQCFRVEVGLLRLDSGRQGPARSFSGRSIPSCANCGRRHTEDLKLQGRAVWEKTHNELVRAKGEDLLVHLSHDFASRVHASIEPLGHDLCVSMPVDLVVINLREFDVILRMDWLASNHVLVACQTKEVAVEVNGQMKTVIVGERKVIPNCLISAVTAFNLIKEWCEAYLASAHDTTKVSPDVLEVPVVREFPDIFSEELPGLPPHQEVDFEIETIPGATPISIAPYRMASSELKVKEAVRRVAG</sequence>
<dbReference type="PANTHER" id="PTHR15503">
    <property type="entry name" value="LDOC1 RELATED"/>
    <property type="match status" value="1"/>
</dbReference>
<evidence type="ECO:0000313" key="1">
    <source>
        <dbReference type="EMBL" id="KAL0381883.1"/>
    </source>
</evidence>
<proteinExistence type="predicted"/>
<dbReference type="PANTHER" id="PTHR15503:SF45">
    <property type="entry name" value="RNA-DIRECTED DNA POLYMERASE HOMOLOG"/>
    <property type="match status" value="1"/>
</dbReference>
<organism evidence="1">
    <name type="scientific">Sesamum latifolium</name>
    <dbReference type="NCBI Taxonomy" id="2727402"/>
    <lineage>
        <taxon>Eukaryota</taxon>
        <taxon>Viridiplantae</taxon>
        <taxon>Streptophyta</taxon>
        <taxon>Embryophyta</taxon>
        <taxon>Tracheophyta</taxon>
        <taxon>Spermatophyta</taxon>
        <taxon>Magnoliopsida</taxon>
        <taxon>eudicotyledons</taxon>
        <taxon>Gunneridae</taxon>
        <taxon>Pentapetalae</taxon>
        <taxon>asterids</taxon>
        <taxon>lamiids</taxon>
        <taxon>Lamiales</taxon>
        <taxon>Pedaliaceae</taxon>
        <taxon>Sesamum</taxon>
    </lineage>
</organism>
<protein>
    <submittedName>
        <fullName evidence="1">Uncharacterized protein</fullName>
    </submittedName>
</protein>
<feature type="non-terminal residue" evidence="1">
    <location>
        <position position="1"/>
    </location>
</feature>